<organism evidence="4 5">
    <name type="scientific">Pisum sativum</name>
    <name type="common">Garden pea</name>
    <name type="synonym">Lathyrus oleraceus</name>
    <dbReference type="NCBI Taxonomy" id="3888"/>
    <lineage>
        <taxon>Eukaryota</taxon>
        <taxon>Viridiplantae</taxon>
        <taxon>Streptophyta</taxon>
        <taxon>Embryophyta</taxon>
        <taxon>Tracheophyta</taxon>
        <taxon>Spermatophyta</taxon>
        <taxon>Magnoliopsida</taxon>
        <taxon>eudicotyledons</taxon>
        <taxon>Gunneridae</taxon>
        <taxon>Pentapetalae</taxon>
        <taxon>rosids</taxon>
        <taxon>fabids</taxon>
        <taxon>Fabales</taxon>
        <taxon>Fabaceae</taxon>
        <taxon>Papilionoideae</taxon>
        <taxon>50 kb inversion clade</taxon>
        <taxon>NPAAA clade</taxon>
        <taxon>Hologalegina</taxon>
        <taxon>IRL clade</taxon>
        <taxon>Fabeae</taxon>
        <taxon>Lathyrus</taxon>
    </lineage>
</organism>
<evidence type="ECO:0000313" key="4">
    <source>
        <dbReference type="EMBL" id="KAI5443847.1"/>
    </source>
</evidence>
<sequence length="378" mass="42808">MHNNSSEKSQFCPYAYGPFLSQTHTRITCLIRVCYAYHFPIRVPTETKPRSKHHLPHPYAYGLNPYAYHSQLRGSLRSEDLSWYSKEYINVDIIFSCGDFPNLPLIGTQGCVNANPVLSLRQLGYPMEGPPEANSLEAFLLFDFGVENPSLFQRIKEAWKNVNRKGKAELGRANGITKEPYFQWIKERVQMIKMPFVIRTPIPLPEAKCSFVPDSFCLSIPNPNPSLIFLLLNTRLLLLLQASCDNWRLCWGPGFPKRVPPSFCSLFVYWMFMLLYSYLPALPYCIVYISLLYLLAGYGCLVIFQVDLQAHSLGGGHVEINNVTQKPTESNGKPTSRVRRDENPHESIHGCGSRGGLGTTRAQVDDTEESPCSTRDGD</sequence>
<feature type="transmembrane region" description="Helical" evidence="2">
    <location>
        <begin position="285"/>
        <end position="304"/>
    </location>
</feature>
<dbReference type="AlphaFoldDB" id="A0A9D5BHZ5"/>
<feature type="domain" description="DUF7745" evidence="3">
    <location>
        <begin position="72"/>
        <end position="190"/>
    </location>
</feature>
<dbReference type="PANTHER" id="PTHR48154:SF1">
    <property type="entry name" value="PROTEIN, PUTATIVE-RELATED"/>
    <property type="match status" value="1"/>
</dbReference>
<dbReference type="Pfam" id="PF24924">
    <property type="entry name" value="DUF7745"/>
    <property type="match status" value="1"/>
</dbReference>
<comment type="caution">
    <text evidence="4">The sequence shown here is derived from an EMBL/GenBank/DDBJ whole genome shotgun (WGS) entry which is preliminary data.</text>
</comment>
<keyword evidence="2" id="KW-0472">Membrane</keyword>
<keyword evidence="2" id="KW-0812">Transmembrane</keyword>
<dbReference type="EMBL" id="JAMSHJ010000001">
    <property type="protein sequence ID" value="KAI5443847.1"/>
    <property type="molecule type" value="Genomic_DNA"/>
</dbReference>
<dbReference type="Proteomes" id="UP001058974">
    <property type="component" value="Chromosome 1"/>
</dbReference>
<evidence type="ECO:0000259" key="3">
    <source>
        <dbReference type="Pfam" id="PF24924"/>
    </source>
</evidence>
<proteinExistence type="predicted"/>
<accession>A0A9D5BHZ5</accession>
<dbReference type="PANTHER" id="PTHR48154">
    <property type="entry name" value="PROTEIN, PUTATIVE-RELATED"/>
    <property type="match status" value="1"/>
</dbReference>
<feature type="compositionally biased region" description="Polar residues" evidence="1">
    <location>
        <begin position="321"/>
        <end position="334"/>
    </location>
</feature>
<dbReference type="Gramene" id="Psat01G0248300-T1">
    <property type="protein sequence ID" value="KAI5443847.1"/>
    <property type="gene ID" value="KIW84_012483"/>
</dbReference>
<feature type="compositionally biased region" description="Basic and acidic residues" evidence="1">
    <location>
        <begin position="338"/>
        <end position="348"/>
    </location>
</feature>
<feature type="region of interest" description="Disordered" evidence="1">
    <location>
        <begin position="321"/>
        <end position="378"/>
    </location>
</feature>
<gene>
    <name evidence="4" type="ORF">KIW84_012483</name>
</gene>
<keyword evidence="2" id="KW-1133">Transmembrane helix</keyword>
<evidence type="ECO:0000313" key="5">
    <source>
        <dbReference type="Proteomes" id="UP001058974"/>
    </source>
</evidence>
<protein>
    <recommendedName>
        <fullName evidence="3">DUF7745 domain-containing protein</fullName>
    </recommendedName>
</protein>
<evidence type="ECO:0000256" key="2">
    <source>
        <dbReference type="SAM" id="Phobius"/>
    </source>
</evidence>
<name>A0A9D5BHZ5_PEA</name>
<dbReference type="InterPro" id="IPR056647">
    <property type="entry name" value="DUF7745"/>
</dbReference>
<reference evidence="4 5" key="1">
    <citation type="journal article" date="2022" name="Nat. Genet.">
        <title>Improved pea reference genome and pan-genome highlight genomic features and evolutionary characteristics.</title>
        <authorList>
            <person name="Yang T."/>
            <person name="Liu R."/>
            <person name="Luo Y."/>
            <person name="Hu S."/>
            <person name="Wang D."/>
            <person name="Wang C."/>
            <person name="Pandey M.K."/>
            <person name="Ge S."/>
            <person name="Xu Q."/>
            <person name="Li N."/>
            <person name="Li G."/>
            <person name="Huang Y."/>
            <person name="Saxena R.K."/>
            <person name="Ji Y."/>
            <person name="Li M."/>
            <person name="Yan X."/>
            <person name="He Y."/>
            <person name="Liu Y."/>
            <person name="Wang X."/>
            <person name="Xiang C."/>
            <person name="Varshney R.K."/>
            <person name="Ding H."/>
            <person name="Gao S."/>
            <person name="Zong X."/>
        </authorList>
    </citation>
    <scope>NUCLEOTIDE SEQUENCE [LARGE SCALE GENOMIC DNA]</scope>
    <source>
        <strain evidence="4 5">cv. Zhongwan 6</strain>
    </source>
</reference>
<keyword evidence="5" id="KW-1185">Reference proteome</keyword>
<evidence type="ECO:0000256" key="1">
    <source>
        <dbReference type="SAM" id="MobiDB-lite"/>
    </source>
</evidence>